<name>W0RFJ9_9BACT</name>
<evidence type="ECO:0000256" key="6">
    <source>
        <dbReference type="ARBA" id="ARBA00038076"/>
    </source>
</evidence>
<dbReference type="InterPro" id="IPR003838">
    <property type="entry name" value="ABC3_permease_C"/>
</dbReference>
<comment type="subcellular location">
    <subcellularLocation>
        <location evidence="1">Cell membrane</location>
        <topology evidence="1">Multi-pass membrane protein</topology>
    </subcellularLocation>
</comment>
<dbReference type="Pfam" id="PF02687">
    <property type="entry name" value="FtsX"/>
    <property type="match status" value="2"/>
</dbReference>
<dbReference type="AlphaFoldDB" id="W0RFJ9"/>
<keyword evidence="2" id="KW-1003">Cell membrane</keyword>
<feature type="domain" description="MacB-like periplasmic core" evidence="9">
    <location>
        <begin position="489"/>
        <end position="651"/>
    </location>
</feature>
<dbReference type="InParanoid" id="W0RFJ9"/>
<feature type="domain" description="MacB-like periplasmic core" evidence="9">
    <location>
        <begin position="28"/>
        <end position="239"/>
    </location>
</feature>
<dbReference type="KEGG" id="gba:J421_2039"/>
<feature type="transmembrane region" description="Helical" evidence="7">
    <location>
        <begin position="281"/>
        <end position="305"/>
    </location>
</feature>
<evidence type="ECO:0000259" key="9">
    <source>
        <dbReference type="Pfam" id="PF12704"/>
    </source>
</evidence>
<accession>W0RFJ9</accession>
<dbReference type="EMBL" id="CP007128">
    <property type="protein sequence ID" value="AHG89576.1"/>
    <property type="molecule type" value="Genomic_DNA"/>
</dbReference>
<dbReference type="InterPro" id="IPR050250">
    <property type="entry name" value="Macrolide_Exporter_MacB"/>
</dbReference>
<dbReference type="GO" id="GO:0022857">
    <property type="term" value="F:transmembrane transporter activity"/>
    <property type="evidence" value="ECO:0007669"/>
    <property type="project" value="TreeGrafter"/>
</dbReference>
<dbReference type="RefSeq" id="WP_025411071.1">
    <property type="nucleotide sequence ID" value="NZ_CP007128.1"/>
</dbReference>
<feature type="transmembrane region" description="Helical" evidence="7">
    <location>
        <begin position="336"/>
        <end position="361"/>
    </location>
</feature>
<dbReference type="NCBIfam" id="TIGR03434">
    <property type="entry name" value="ADOP"/>
    <property type="match status" value="1"/>
</dbReference>
<dbReference type="eggNOG" id="COG0577">
    <property type="taxonomic scope" value="Bacteria"/>
</dbReference>
<feature type="domain" description="ABC3 transporter permease C-terminal" evidence="8">
    <location>
        <begin position="694"/>
        <end position="801"/>
    </location>
</feature>
<evidence type="ECO:0000256" key="1">
    <source>
        <dbReference type="ARBA" id="ARBA00004651"/>
    </source>
</evidence>
<dbReference type="PANTHER" id="PTHR30572">
    <property type="entry name" value="MEMBRANE COMPONENT OF TRANSPORTER-RELATED"/>
    <property type="match status" value="1"/>
</dbReference>
<keyword evidence="11" id="KW-1185">Reference proteome</keyword>
<evidence type="ECO:0000313" key="11">
    <source>
        <dbReference type="Proteomes" id="UP000019151"/>
    </source>
</evidence>
<dbReference type="InterPro" id="IPR017800">
    <property type="entry name" value="ADOP"/>
</dbReference>
<keyword evidence="3 7" id="KW-0812">Transmembrane</keyword>
<evidence type="ECO:0000259" key="8">
    <source>
        <dbReference type="Pfam" id="PF02687"/>
    </source>
</evidence>
<evidence type="ECO:0000256" key="3">
    <source>
        <dbReference type="ARBA" id="ARBA00022692"/>
    </source>
</evidence>
<keyword evidence="5 7" id="KW-0472">Membrane</keyword>
<dbReference type="STRING" id="861299.J421_2039"/>
<feature type="transmembrane region" description="Helical" evidence="7">
    <location>
        <begin position="778"/>
        <end position="799"/>
    </location>
</feature>
<feature type="transmembrane region" description="Helical" evidence="7">
    <location>
        <begin position="690"/>
        <end position="714"/>
    </location>
</feature>
<proteinExistence type="inferred from homology"/>
<feature type="transmembrane region" description="Helical" evidence="7">
    <location>
        <begin position="381"/>
        <end position="402"/>
    </location>
</feature>
<evidence type="ECO:0000256" key="7">
    <source>
        <dbReference type="SAM" id="Phobius"/>
    </source>
</evidence>
<dbReference type="HOGENOM" id="CLU_009433_0_0_0"/>
<dbReference type="InterPro" id="IPR025857">
    <property type="entry name" value="MacB_PCD"/>
</dbReference>
<sequence length="813" mass="85871">MRSVSWLRGLAADLRYAARTLRRAPAFTLAAVVSLALAIGANTAIFALLDAVLLRPLPIPRAGQLVAVARIGDTFTETTFRFEKYAALRDAVPALALQAGGQADNVVAESRDARDYVHADWLTGGYHATLGVRPLLGRTLGPDDDREAAAVVVLGERTWERFFARDPGVLGKPLTLNGRPFVVVGVLPAAFRGVVFNGRFELAVPQRALATVLPVAARRYVHVIARRDVASRAAFSASLDAAYRRCCLDPDGDARAHVQLIDVSRGIPGSKNDFRGEYARVLGLLMAGVLIVLLVACSNVGNLLLARGTSRRRELSVRLAIGAARSRVVRQLLAECALLAVAGAAAGMLLAAWATAALVTALPAGFESEASLVSFRATAPVLAFTTAVCALCVVACGLGPALRATRGGLAERLGDRGGSRSVTRRDGAAARALVVVQVALTLVLVSGASLCVATLRNLRAVDPGFAPDHLIMFSVETRGTRLDEAGIIPVHADILDRVRQVPGVRSAGMATRIPAFGGRSASFTVELPGMRERPEVDVTVVTPDYLRTARTALLAGRDFDARDGRAAEPVAIVNEAFARRLLGGASPLGRTIRVVDDDHRTLTIVGVARDVRFGDRRTPQDPMIYVPAAQAGQWPFLEVMVRATGDPRALVAPLRGAVQSVAPDVRVTRWQTMDEAFDEVLLRERLVATLGAGFALLALTLAMVGLAGVVAYGVARRVREIGVRMALGARRPRIVWLVLRESLAMVGAGVVVASPLALVLGRAMGALLYGVAPTDPRVLVGSALALLAAGAAAAALPAWRASLVHLATSLRSD</sequence>
<dbReference type="Proteomes" id="UP000019151">
    <property type="component" value="Chromosome"/>
</dbReference>
<protein>
    <submittedName>
        <fullName evidence="10">Permease</fullName>
    </submittedName>
</protein>
<gene>
    <name evidence="10" type="ORF">J421_2039</name>
</gene>
<feature type="transmembrane region" description="Helical" evidence="7">
    <location>
        <begin position="734"/>
        <end position="758"/>
    </location>
</feature>
<comment type="similarity">
    <text evidence="6">Belongs to the ABC-4 integral membrane protein family.</text>
</comment>
<dbReference type="OrthoDB" id="5933722at2"/>
<evidence type="ECO:0000256" key="5">
    <source>
        <dbReference type="ARBA" id="ARBA00023136"/>
    </source>
</evidence>
<feature type="domain" description="ABC3 transporter permease C-terminal" evidence="8">
    <location>
        <begin position="289"/>
        <end position="406"/>
    </location>
</feature>
<feature type="transmembrane region" description="Helical" evidence="7">
    <location>
        <begin position="428"/>
        <end position="450"/>
    </location>
</feature>
<reference evidence="10 11" key="1">
    <citation type="journal article" date="2014" name="Genome Announc.">
        <title>Genome Sequence and Methylome of Soil Bacterium Gemmatirosa kalamazoonensis KBS708T, a Member of the Rarely Cultivated Gemmatimonadetes Phylum.</title>
        <authorList>
            <person name="Debruyn J.M."/>
            <person name="Radosevich M."/>
            <person name="Wommack K.E."/>
            <person name="Polson S.W."/>
            <person name="Hauser L.J."/>
            <person name="Fawaz M.N."/>
            <person name="Korlach J."/>
            <person name="Tsai Y.C."/>
        </authorList>
    </citation>
    <scope>NUCLEOTIDE SEQUENCE [LARGE SCALE GENOMIC DNA]</scope>
    <source>
        <strain evidence="10 11">KBS708</strain>
    </source>
</reference>
<feature type="transmembrane region" description="Helical" evidence="7">
    <location>
        <begin position="24"/>
        <end position="49"/>
    </location>
</feature>
<dbReference type="GO" id="GO:0005886">
    <property type="term" value="C:plasma membrane"/>
    <property type="evidence" value="ECO:0007669"/>
    <property type="project" value="UniProtKB-SubCell"/>
</dbReference>
<organism evidence="10 11">
    <name type="scientific">Gemmatirosa kalamazoonensis</name>
    <dbReference type="NCBI Taxonomy" id="861299"/>
    <lineage>
        <taxon>Bacteria</taxon>
        <taxon>Pseudomonadati</taxon>
        <taxon>Gemmatimonadota</taxon>
        <taxon>Gemmatimonadia</taxon>
        <taxon>Gemmatimonadales</taxon>
        <taxon>Gemmatimonadaceae</taxon>
        <taxon>Gemmatirosa</taxon>
    </lineage>
</organism>
<evidence type="ECO:0000256" key="2">
    <source>
        <dbReference type="ARBA" id="ARBA00022475"/>
    </source>
</evidence>
<evidence type="ECO:0000313" key="10">
    <source>
        <dbReference type="EMBL" id="AHG89576.1"/>
    </source>
</evidence>
<evidence type="ECO:0000256" key="4">
    <source>
        <dbReference type="ARBA" id="ARBA00022989"/>
    </source>
</evidence>
<dbReference type="PANTHER" id="PTHR30572:SF4">
    <property type="entry name" value="ABC TRANSPORTER PERMEASE YTRF"/>
    <property type="match status" value="1"/>
</dbReference>
<keyword evidence="4 7" id="KW-1133">Transmembrane helix</keyword>
<dbReference type="Pfam" id="PF12704">
    <property type="entry name" value="MacB_PCD"/>
    <property type="match status" value="2"/>
</dbReference>